<reference evidence="1 2" key="1">
    <citation type="journal article" date="2014" name="PLoS ONE">
        <title>Physiological and genomic features of a novel sulfur-oxidizing gammaproteobacterium belonging to a previously uncultivated symbiotic lineage isolated from a hydrothermal vent.</title>
        <authorList>
            <person name="Nunoura T."/>
            <person name="Takaki Y."/>
            <person name="Kazama H."/>
            <person name="Kakuta J."/>
            <person name="Shimamura S."/>
            <person name="Makita H."/>
            <person name="Hirai M."/>
            <person name="Miyazaki M."/>
            <person name="Takai K."/>
        </authorList>
    </citation>
    <scope>NUCLEOTIDE SEQUENCE [LARGE SCALE GENOMIC DNA]</scope>
    <source>
        <strain evidence="1 2">Hiromi1</strain>
    </source>
</reference>
<dbReference type="EMBL" id="AP012273">
    <property type="protein sequence ID" value="BAO45374.1"/>
    <property type="molecule type" value="Genomic_DNA"/>
</dbReference>
<evidence type="ECO:0000313" key="2">
    <source>
        <dbReference type="Proteomes" id="UP000031631"/>
    </source>
</evidence>
<dbReference type="NCBIfam" id="TIGR02807">
    <property type="entry name" value="cas6_cmx6"/>
    <property type="match status" value="1"/>
</dbReference>
<keyword evidence="2" id="KW-1185">Reference proteome</keyword>
<dbReference type="Pfam" id="PF09559">
    <property type="entry name" value="Cas6"/>
    <property type="match status" value="1"/>
</dbReference>
<gene>
    <name evidence="1" type="ORF">TBH_C2465</name>
</gene>
<dbReference type="KEGG" id="tbn:TBH_C2465"/>
<dbReference type="OrthoDB" id="9779370at2"/>
<protein>
    <submittedName>
        <fullName evidence="1">CRISPR-associated protein, Cas6-related protein</fullName>
    </submittedName>
</protein>
<dbReference type="RefSeq" id="WP_041068930.1">
    <property type="nucleotide sequence ID" value="NZ_AP012273.1"/>
</dbReference>
<proteinExistence type="predicted"/>
<accession>A0A7U6GKU5</accession>
<sequence>MLWEDDKVEKPQTSSETVDLAFSMQCRQLPVDHLHPLSQALAQVLPQMRDNRIAVHEIHIAGSQNGWERPDPSQGQHLMPSRRTRMTLRVPADHAVEVANKLQGITLDIDGCELTLGKAKAKPLSSHDTLYARHVVMLDDEWDDENLFLQRMAEELDRQDIQIRKALCGKGSHIATPNGPLHTRSLMIADLSPSDSLRLQQQGLGEHQHLGCGIFLPMKGIQAVPSPGDD</sequence>
<name>A0A7U6GKU5_9GAMM</name>
<dbReference type="Proteomes" id="UP000031631">
    <property type="component" value="Chromosome"/>
</dbReference>
<dbReference type="AlphaFoldDB" id="A0A7U6GKU5"/>
<organism evidence="1 2">
    <name type="scientific">Thiolapillus brandeum</name>
    <dbReference type="NCBI Taxonomy" id="1076588"/>
    <lineage>
        <taxon>Bacteria</taxon>
        <taxon>Pseudomonadati</taxon>
        <taxon>Pseudomonadota</taxon>
        <taxon>Gammaproteobacteria</taxon>
        <taxon>Chromatiales</taxon>
        <taxon>Sedimenticolaceae</taxon>
        <taxon>Thiolapillus</taxon>
    </lineage>
</organism>
<evidence type="ECO:0000313" key="1">
    <source>
        <dbReference type="EMBL" id="BAO45374.1"/>
    </source>
</evidence>
<dbReference type="InterPro" id="IPR014174">
    <property type="entry name" value="CRISPR-assoc_prot_Cas6/Cmx6"/>
</dbReference>